<evidence type="ECO:0000256" key="3">
    <source>
        <dbReference type="ARBA" id="ARBA00022741"/>
    </source>
</evidence>
<proteinExistence type="inferred from homology"/>
<keyword evidence="10" id="KW-1185">Reference proteome</keyword>
<evidence type="ECO:0000256" key="4">
    <source>
        <dbReference type="ARBA" id="ARBA00022884"/>
    </source>
</evidence>
<dbReference type="Gene3D" id="3.30.460.10">
    <property type="entry name" value="Beta Polymerase, domain 2"/>
    <property type="match status" value="1"/>
</dbReference>
<dbReference type="PANTHER" id="PTHR13734">
    <property type="entry name" value="TRNA-NUCLEOTIDYLTRANSFERASE"/>
    <property type="match status" value="1"/>
</dbReference>
<dbReference type="InterPro" id="IPR032828">
    <property type="entry name" value="PolyA_RNA-bd"/>
</dbReference>
<accession>A0A7U2MVY1</accession>
<dbReference type="SUPFAM" id="SSF81891">
    <property type="entry name" value="Poly A polymerase C-terminal region-like"/>
    <property type="match status" value="1"/>
</dbReference>
<evidence type="ECO:0000256" key="6">
    <source>
        <dbReference type="SAM" id="MobiDB-lite"/>
    </source>
</evidence>
<dbReference type="PANTHER" id="PTHR13734:SF5">
    <property type="entry name" value="CCA TRNA NUCLEOTIDYLTRANSFERASE, MITOCHONDRIAL"/>
    <property type="match status" value="1"/>
</dbReference>
<dbReference type="FunFam" id="3.30.460.10:FF:000019">
    <property type="entry name" value="tRNA nucleotidyltransferase cca2"/>
    <property type="match status" value="1"/>
</dbReference>
<dbReference type="FunFam" id="1.10.3090.10:FF:000011">
    <property type="entry name" value="tRNA nucleotidyltransferase"/>
    <property type="match status" value="1"/>
</dbReference>
<evidence type="ECO:0000313" key="9">
    <source>
        <dbReference type="EMBL" id="QRD90848.1"/>
    </source>
</evidence>
<evidence type="ECO:0000256" key="5">
    <source>
        <dbReference type="RuleBase" id="RU003953"/>
    </source>
</evidence>
<dbReference type="Pfam" id="PF12627">
    <property type="entry name" value="PolyA_pol_RNAbd"/>
    <property type="match status" value="1"/>
</dbReference>
<comment type="similarity">
    <text evidence="1 5">Belongs to the tRNA nucleotidyltransferase/poly(A) polymerase family.</text>
</comment>
<evidence type="ECO:0000259" key="7">
    <source>
        <dbReference type="Pfam" id="PF01743"/>
    </source>
</evidence>
<organism evidence="9 10">
    <name type="scientific">Aspergillus flavus (strain ATCC 200026 / FGSC A1120 / IAM 13836 / NRRL 3357 / JCM 12722 / SRRC 167)</name>
    <dbReference type="NCBI Taxonomy" id="332952"/>
    <lineage>
        <taxon>Eukaryota</taxon>
        <taxon>Fungi</taxon>
        <taxon>Dikarya</taxon>
        <taxon>Ascomycota</taxon>
        <taxon>Pezizomycotina</taxon>
        <taxon>Eurotiomycetes</taxon>
        <taxon>Eurotiomycetidae</taxon>
        <taxon>Eurotiales</taxon>
        <taxon>Aspergillaceae</taxon>
        <taxon>Aspergillus</taxon>
        <taxon>Aspergillus subgen. Circumdati</taxon>
    </lineage>
</organism>
<dbReference type="GO" id="GO:0004810">
    <property type="term" value="F:CCA tRNA nucleotidyltransferase activity"/>
    <property type="evidence" value="ECO:0007669"/>
    <property type="project" value="EnsemblFungi"/>
</dbReference>
<dbReference type="GO" id="GO:0003723">
    <property type="term" value="F:RNA binding"/>
    <property type="evidence" value="ECO:0007669"/>
    <property type="project" value="UniProtKB-KW"/>
</dbReference>
<keyword evidence="3" id="KW-0547">Nucleotide-binding</keyword>
<dbReference type="VEuPathDB" id="FungiDB:F9C07_10347"/>
<dbReference type="Pfam" id="PF01743">
    <property type="entry name" value="PolyA_pol"/>
    <property type="match status" value="1"/>
</dbReference>
<protein>
    <submittedName>
        <fullName evidence="9">tRNA nucleotidyltransferase</fullName>
    </submittedName>
</protein>
<evidence type="ECO:0000256" key="1">
    <source>
        <dbReference type="ARBA" id="ARBA00007265"/>
    </source>
</evidence>
<dbReference type="SUPFAM" id="SSF81301">
    <property type="entry name" value="Nucleotidyltransferase"/>
    <property type="match status" value="1"/>
</dbReference>
<reference evidence="10" key="1">
    <citation type="journal article" date="2021" name="G3 (Bethesda)">
        <title>Chromosome assembled and annotated genome sequence of Aspergillus flavus NRRL 3357.</title>
        <authorList>
            <person name="Skerker J.M."/>
            <person name="Pianalto K.M."/>
            <person name="Mondo S.J."/>
            <person name="Yang K."/>
            <person name="Arkin A.P."/>
            <person name="Keller N.P."/>
            <person name="Grigoriev I.V."/>
            <person name="Louise Glass N.L."/>
        </authorList>
    </citation>
    <scope>NUCLEOTIDE SEQUENCE [LARGE SCALE GENOMIC DNA]</scope>
    <source>
        <strain evidence="10">ATCC 200026 / FGSC A1120 / IAM 13836 / NRRL 3357 / JCM 12722 / SRRC 167</strain>
    </source>
</reference>
<dbReference type="GO" id="GO:0005759">
    <property type="term" value="C:mitochondrial matrix"/>
    <property type="evidence" value="ECO:0007669"/>
    <property type="project" value="EnsemblFungi"/>
</dbReference>
<dbReference type="AlphaFoldDB" id="A0A7U2MVY1"/>
<dbReference type="Proteomes" id="UP000596276">
    <property type="component" value="Chromosome 4"/>
</dbReference>
<keyword evidence="4 5" id="KW-0694">RNA-binding</keyword>
<name>A0A7U2MVY1_ASPFN</name>
<evidence type="ECO:0000259" key="8">
    <source>
        <dbReference type="Pfam" id="PF12627"/>
    </source>
</evidence>
<dbReference type="GO" id="GO:0000166">
    <property type="term" value="F:nucleotide binding"/>
    <property type="evidence" value="ECO:0007669"/>
    <property type="project" value="UniProtKB-KW"/>
</dbReference>
<dbReference type="CDD" id="cd05398">
    <property type="entry name" value="NT_ClassII-CCAase"/>
    <property type="match status" value="1"/>
</dbReference>
<evidence type="ECO:0000313" key="10">
    <source>
        <dbReference type="Proteomes" id="UP000596276"/>
    </source>
</evidence>
<feature type="domain" description="Poly A polymerase head" evidence="7">
    <location>
        <begin position="202"/>
        <end position="355"/>
    </location>
</feature>
<dbReference type="OMA" id="WQKFLDH"/>
<dbReference type="VEuPathDB" id="FungiDB:AFLA_011605"/>
<evidence type="ECO:0000256" key="2">
    <source>
        <dbReference type="ARBA" id="ARBA00022679"/>
    </source>
</evidence>
<dbReference type="EMBL" id="CP044618">
    <property type="protein sequence ID" value="QRD90848.1"/>
    <property type="molecule type" value="Genomic_DNA"/>
</dbReference>
<keyword evidence="2 5" id="KW-0808">Transferase</keyword>
<gene>
    <name evidence="9" type="ORF">F9C07_10347</name>
</gene>
<dbReference type="GO" id="GO:0052929">
    <property type="term" value="F:ATP:3'-cytidine-cytidine-tRNA adenylyltransferase activity"/>
    <property type="evidence" value="ECO:0007669"/>
    <property type="project" value="EnsemblFungi"/>
</dbReference>
<feature type="domain" description="tRNA nucleotidyltransferase/poly(A) polymerase RNA and SrmB- binding" evidence="8">
    <location>
        <begin position="382"/>
        <end position="441"/>
    </location>
</feature>
<dbReference type="InterPro" id="IPR002646">
    <property type="entry name" value="PolA_pol_head_dom"/>
</dbReference>
<dbReference type="Gene3D" id="1.10.3090.10">
    <property type="entry name" value="cca-adding enzyme, domain 2"/>
    <property type="match status" value="1"/>
</dbReference>
<dbReference type="GO" id="GO:0001680">
    <property type="term" value="P:tRNA 3'-terminal CCA addition"/>
    <property type="evidence" value="ECO:0007669"/>
    <property type="project" value="EnsemblFungi"/>
</dbReference>
<dbReference type="GO" id="GO:0052927">
    <property type="term" value="F:CC tRNA cytidylyltransferase activity"/>
    <property type="evidence" value="ECO:0007669"/>
    <property type="project" value="EnsemblFungi"/>
</dbReference>
<dbReference type="InterPro" id="IPR043519">
    <property type="entry name" value="NT_sf"/>
</dbReference>
<sequence>MLDQDQMISNADKAEGGGPCYLIAKYKKTGRMTEVINAGTDNKLIESYCNFLLSWKRSMFKPTSLRILPEIYQFSPTQQFLRTVYVSTQSTRFPTNTRSTPLVLNPPICPWRQTVCNYSMNHKKPRNSSPERATKRRRISSPISRKNPSDEMTATPDQTHPIIQLTPIENTLKSLLLDVADYIRERSIAEGGNAVDTPRTVLRFTGGWVRDKLLGIDSHDIDVGINNMTGYQFGLLLKDYLDIPENLQKYKKNHNNGQLKDAIVSLHKIEANPEKSKHLETVTTKIFGLDIDLVNLRKETYSDDSRNPQMEFGTAEEDAMRRDATINALFYNLNESKVEDFTRRGFQDMRDQVIRTPMEPYQTFKDDPLRVLRLIRFASRLGYRIDEDTENAMKNKDISEALKLKISRERVGTEMTKMLKGPDPRGALQFIDRLELYPTIFANHQDDVGVDTSSWAPAYNALQKLLHPNNNSIPIARVRDLLIRDAQEAYYAWVIAAFAPWSTVPDRVAQGPKPRPPPARAAEVARDSLRSDNKTINLLRDAARHWRSIVDVKSSLLQGRMSGTAAEIRQQIGLHIRTWSKDWRLCCTLAILQEVAQGGEFNKGEMIQEYNQFLSYLVEHDLENVYDMKPIVNGVEIAQNLASPKGPWMSKALDMVIKWQLLHPEITDKAKALEEVSSRKEELDIRSK</sequence>
<feature type="region of interest" description="Disordered" evidence="6">
    <location>
        <begin position="120"/>
        <end position="158"/>
    </location>
</feature>